<comment type="caution">
    <text evidence="2">The sequence shown here is derived from an EMBL/GenBank/DDBJ whole genome shotgun (WGS) entry which is preliminary data.</text>
</comment>
<accession>A0A6L2PA78</accession>
<dbReference type="AlphaFoldDB" id="A0A6L2PA78"/>
<feature type="region of interest" description="Disordered" evidence="1">
    <location>
        <begin position="160"/>
        <end position="181"/>
    </location>
</feature>
<organism evidence="2">
    <name type="scientific">Tanacetum cinerariifolium</name>
    <name type="common">Dalmatian daisy</name>
    <name type="synonym">Chrysanthemum cinerariifolium</name>
    <dbReference type="NCBI Taxonomy" id="118510"/>
    <lineage>
        <taxon>Eukaryota</taxon>
        <taxon>Viridiplantae</taxon>
        <taxon>Streptophyta</taxon>
        <taxon>Embryophyta</taxon>
        <taxon>Tracheophyta</taxon>
        <taxon>Spermatophyta</taxon>
        <taxon>Magnoliopsida</taxon>
        <taxon>eudicotyledons</taxon>
        <taxon>Gunneridae</taxon>
        <taxon>Pentapetalae</taxon>
        <taxon>asterids</taxon>
        <taxon>campanulids</taxon>
        <taxon>Asterales</taxon>
        <taxon>Asteraceae</taxon>
        <taxon>Asteroideae</taxon>
        <taxon>Anthemideae</taxon>
        <taxon>Anthemidinae</taxon>
        <taxon>Tanacetum</taxon>
    </lineage>
</organism>
<reference evidence="2" key="1">
    <citation type="journal article" date="2019" name="Sci. Rep.">
        <title>Draft genome of Tanacetum cinerariifolium, the natural source of mosquito coil.</title>
        <authorList>
            <person name="Yamashiro T."/>
            <person name="Shiraishi A."/>
            <person name="Satake H."/>
            <person name="Nakayama K."/>
        </authorList>
    </citation>
    <scope>NUCLEOTIDE SEQUENCE</scope>
</reference>
<sequence length="324" mass="36052">MCLADDTKVSIPSVERPWLFEAEGFILPNHDTDESSVYSTPLPSLKKLDGVELVFGTKTIKSILKSKSTFKAEALKCVIINEPSSAPARGNKSTSASKVNSAPVIISLRRGIKPKNPQYVMKSCETCGSTVHTTTDHNNIEWFRRDEALQAKKAEVLKLTKAESSNASRSKTPTKRRQQTEETYHITFDKSLDAIKFTKPSVDNINIAESNPSDEYSEYSNHTNDEQIIDNLPITEDIQISEHLSFPNVEDTSVHDTIPIPNPSLSIPSMTSPAHQDRWSQEIYIKLVNIIGDLGPGMLTRAMAREFSAALAHECLFVDFLSKE</sequence>
<evidence type="ECO:0000256" key="1">
    <source>
        <dbReference type="SAM" id="MobiDB-lite"/>
    </source>
</evidence>
<name>A0A6L2PA78_TANCI</name>
<evidence type="ECO:0000313" key="2">
    <source>
        <dbReference type="EMBL" id="GEU93624.1"/>
    </source>
</evidence>
<gene>
    <name evidence="2" type="ORF">Tci_065602</name>
</gene>
<proteinExistence type="predicted"/>
<dbReference type="EMBL" id="BKCJ010010894">
    <property type="protein sequence ID" value="GEU93624.1"/>
    <property type="molecule type" value="Genomic_DNA"/>
</dbReference>
<protein>
    <recommendedName>
        <fullName evidence="3">Retrovirus-related Pol polyprotein from transposon TNT 1-94</fullName>
    </recommendedName>
</protein>
<feature type="compositionally biased region" description="Polar residues" evidence="1">
    <location>
        <begin position="162"/>
        <end position="171"/>
    </location>
</feature>
<evidence type="ECO:0008006" key="3">
    <source>
        <dbReference type="Google" id="ProtNLM"/>
    </source>
</evidence>